<dbReference type="EMBL" id="CAJNOR010000616">
    <property type="protein sequence ID" value="CAF0962919.1"/>
    <property type="molecule type" value="Genomic_DNA"/>
</dbReference>
<feature type="region of interest" description="Disordered" evidence="1">
    <location>
        <begin position="473"/>
        <end position="495"/>
    </location>
</feature>
<sequence>MLSDPHCSSSIKSDGLMHNSKRLKSSKCPVPNRLLLTCKSLNEKLSDKKSIDITSRLGQFAWRQIIPSAIFLPVIFRHVTREEYLCVQMVKLHLLCRFTSESLSYCMSKCPFPQYPLTLYEAELLHYINTFHSKGTLSLNNQLCYSKLDSTAITPFSSFIKFYQFLVSTAQFTNSNQLWFSSRLSSSSSSSSSSLSNKPIRDKEKAIMSSVYDSAKNVLSKKTETNNSFCREIVFHGKEILSYCTTSSSNVNEKDHQTIACLSIKDIVSVYFPWSNIEDFIQICRKKQIIRFKPDKSTDCDSSLRLVNIQELEHHWNYILKELLPTTQAPLNYPPKSDQMIEKEPLPAEIPVTKNIEEEILTSNVNIDESIKSVEPSPCLTPHPPPPAEEEEEEQQQPVTDNSVSNEMENAQHLLDDIPCEINESSETMEPQVILELSTKEAEEPEVKEKEKEAEAEDVSTIAEINISLENTSLKQTQRRRRRSKISTYSSKKRKRENLKTIDNEQFWLKKYSIEPFSILLDRYQLPVDD</sequence>
<comment type="caution">
    <text evidence="2">The sequence shown here is derived from an EMBL/GenBank/DDBJ whole genome shotgun (WGS) entry which is preliminary data.</text>
</comment>
<dbReference type="AlphaFoldDB" id="A0A814E5P0"/>
<organism evidence="2 3">
    <name type="scientific">Adineta ricciae</name>
    <name type="common">Rotifer</name>
    <dbReference type="NCBI Taxonomy" id="249248"/>
    <lineage>
        <taxon>Eukaryota</taxon>
        <taxon>Metazoa</taxon>
        <taxon>Spiralia</taxon>
        <taxon>Gnathifera</taxon>
        <taxon>Rotifera</taxon>
        <taxon>Eurotatoria</taxon>
        <taxon>Bdelloidea</taxon>
        <taxon>Adinetida</taxon>
        <taxon>Adinetidae</taxon>
        <taxon>Adineta</taxon>
    </lineage>
</organism>
<dbReference type="Proteomes" id="UP000663828">
    <property type="component" value="Unassembled WGS sequence"/>
</dbReference>
<accession>A0A814E5P0</accession>
<evidence type="ECO:0000313" key="2">
    <source>
        <dbReference type="EMBL" id="CAF0962919.1"/>
    </source>
</evidence>
<evidence type="ECO:0000313" key="3">
    <source>
        <dbReference type="Proteomes" id="UP000663828"/>
    </source>
</evidence>
<evidence type="ECO:0000256" key="1">
    <source>
        <dbReference type="SAM" id="MobiDB-lite"/>
    </source>
</evidence>
<keyword evidence="3" id="KW-1185">Reference proteome</keyword>
<gene>
    <name evidence="2" type="ORF">XAT740_LOCUS11275</name>
</gene>
<feature type="region of interest" description="Disordered" evidence="1">
    <location>
        <begin position="371"/>
        <end position="403"/>
    </location>
</feature>
<reference evidence="2" key="1">
    <citation type="submission" date="2021-02" db="EMBL/GenBank/DDBJ databases">
        <authorList>
            <person name="Nowell W R."/>
        </authorList>
    </citation>
    <scope>NUCLEOTIDE SEQUENCE</scope>
</reference>
<proteinExistence type="predicted"/>
<name>A0A814E5P0_ADIRI</name>
<feature type="compositionally biased region" description="Basic residues" evidence="1">
    <location>
        <begin position="477"/>
        <end position="495"/>
    </location>
</feature>
<protein>
    <submittedName>
        <fullName evidence="2">Uncharacterized protein</fullName>
    </submittedName>
</protein>